<evidence type="ECO:0000313" key="2">
    <source>
        <dbReference type="Proteomes" id="UP000287651"/>
    </source>
</evidence>
<comment type="caution">
    <text evidence="1">The sequence shown here is derived from an EMBL/GenBank/DDBJ whole genome shotgun (WGS) entry which is preliminary data.</text>
</comment>
<proteinExistence type="predicted"/>
<sequence>MFLLPMRSEEIACGRQIGRAAPDSRFSLYFFLPPSADTTRNRPPMTEIDRYHLTTTDDDRFWVVTAWKQPQSAVLPGSRRSMY</sequence>
<protein>
    <submittedName>
        <fullName evidence="1">Uncharacterized protein</fullName>
    </submittedName>
</protein>
<accession>A0A427AM46</accession>
<name>A0A427AM46_ENSVE</name>
<gene>
    <name evidence="1" type="ORF">B296_00028859</name>
</gene>
<organism evidence="1 2">
    <name type="scientific">Ensete ventricosum</name>
    <name type="common">Abyssinian banana</name>
    <name type="synonym">Musa ensete</name>
    <dbReference type="NCBI Taxonomy" id="4639"/>
    <lineage>
        <taxon>Eukaryota</taxon>
        <taxon>Viridiplantae</taxon>
        <taxon>Streptophyta</taxon>
        <taxon>Embryophyta</taxon>
        <taxon>Tracheophyta</taxon>
        <taxon>Spermatophyta</taxon>
        <taxon>Magnoliopsida</taxon>
        <taxon>Liliopsida</taxon>
        <taxon>Zingiberales</taxon>
        <taxon>Musaceae</taxon>
        <taxon>Ensete</taxon>
    </lineage>
</organism>
<dbReference type="AlphaFoldDB" id="A0A427AM46"/>
<dbReference type="EMBL" id="AMZH03001958">
    <property type="protein sequence ID" value="RRT77333.1"/>
    <property type="molecule type" value="Genomic_DNA"/>
</dbReference>
<evidence type="ECO:0000313" key="1">
    <source>
        <dbReference type="EMBL" id="RRT77333.1"/>
    </source>
</evidence>
<reference evidence="1 2" key="1">
    <citation type="journal article" date="2014" name="Agronomy (Basel)">
        <title>A Draft Genome Sequence for Ensete ventricosum, the Drought-Tolerant Tree Against Hunger.</title>
        <authorList>
            <person name="Harrison J."/>
            <person name="Moore K.A."/>
            <person name="Paszkiewicz K."/>
            <person name="Jones T."/>
            <person name="Grant M."/>
            <person name="Ambacheew D."/>
            <person name="Muzemil S."/>
            <person name="Studholme D.J."/>
        </authorList>
    </citation>
    <scope>NUCLEOTIDE SEQUENCE [LARGE SCALE GENOMIC DNA]</scope>
</reference>
<dbReference type="Proteomes" id="UP000287651">
    <property type="component" value="Unassembled WGS sequence"/>
</dbReference>